<accession>A0AC59YS95</accession>
<name>A0AC59YS95_RANTA</name>
<gene>
    <name evidence="1" type="ORF">MRATA1EN22A_LOCUS9164</name>
</gene>
<organism evidence="1 2">
    <name type="scientific">Rangifer tarandus platyrhynchus</name>
    <name type="common">Svalbard reindeer</name>
    <dbReference type="NCBI Taxonomy" id="3082113"/>
    <lineage>
        <taxon>Eukaryota</taxon>
        <taxon>Metazoa</taxon>
        <taxon>Chordata</taxon>
        <taxon>Craniata</taxon>
        <taxon>Vertebrata</taxon>
        <taxon>Euteleostomi</taxon>
        <taxon>Mammalia</taxon>
        <taxon>Eutheria</taxon>
        <taxon>Laurasiatheria</taxon>
        <taxon>Artiodactyla</taxon>
        <taxon>Ruminantia</taxon>
        <taxon>Pecora</taxon>
        <taxon>Cervidae</taxon>
        <taxon>Odocoileinae</taxon>
        <taxon>Rangifer</taxon>
    </lineage>
</organism>
<sequence>MLGLEICHSLKVEKASFRPHRKQLNVSFQNALFCDADIKLTALSQLFSLLDGVFHTPDSGKVTTSSNRGSQHTDEPLLLFLPVLAGISLLLVLFPLIFVFSRRLISGGFYTSQVPSGFSISRDCSLLSPLSSLHISS</sequence>
<reference evidence="1" key="1">
    <citation type="submission" date="2023-05" db="EMBL/GenBank/DDBJ databases">
        <authorList>
            <consortium name="ELIXIR-Norway"/>
        </authorList>
    </citation>
    <scope>NUCLEOTIDE SEQUENCE</scope>
</reference>
<proteinExistence type="predicted"/>
<evidence type="ECO:0000313" key="2">
    <source>
        <dbReference type="Proteomes" id="UP001162501"/>
    </source>
</evidence>
<reference evidence="1" key="2">
    <citation type="submission" date="2025-03" db="EMBL/GenBank/DDBJ databases">
        <authorList>
            <consortium name="ELIXIR-Norway"/>
            <consortium name="Elixir Norway"/>
        </authorList>
    </citation>
    <scope>NUCLEOTIDE SEQUENCE</scope>
</reference>
<protein>
    <submittedName>
        <fullName evidence="1">Uncharacterized protein</fullName>
    </submittedName>
</protein>
<dbReference type="Proteomes" id="UP001162501">
    <property type="component" value="Chromosome 2"/>
</dbReference>
<dbReference type="EMBL" id="OX596086">
    <property type="protein sequence ID" value="CAM9906199.1"/>
    <property type="molecule type" value="Genomic_DNA"/>
</dbReference>
<evidence type="ECO:0000313" key="1">
    <source>
        <dbReference type="EMBL" id="CAM9906199.1"/>
    </source>
</evidence>